<proteinExistence type="predicted"/>
<feature type="region of interest" description="Disordered" evidence="13">
    <location>
        <begin position="2170"/>
        <end position="2192"/>
    </location>
</feature>
<dbReference type="Gene3D" id="1.20.58.60">
    <property type="match status" value="2"/>
</dbReference>
<feature type="region of interest" description="Disordered" evidence="13">
    <location>
        <begin position="2249"/>
        <end position="2302"/>
    </location>
</feature>
<evidence type="ECO:0000256" key="11">
    <source>
        <dbReference type="ARBA" id="ARBA00079745"/>
    </source>
</evidence>
<dbReference type="GO" id="GO:0048471">
    <property type="term" value="C:perinuclear region of cytoplasm"/>
    <property type="evidence" value="ECO:0007669"/>
    <property type="project" value="TreeGrafter"/>
</dbReference>
<dbReference type="PANTHER" id="PTHR14514:SF2">
    <property type="entry name" value="A-KINASE ANCHOR PROTEIN 6"/>
    <property type="match status" value="1"/>
</dbReference>
<evidence type="ECO:0000256" key="1">
    <source>
        <dbReference type="ARBA" id="ARBA00004126"/>
    </source>
</evidence>
<feature type="region of interest" description="Disordered" evidence="13">
    <location>
        <begin position="1234"/>
        <end position="1263"/>
    </location>
</feature>
<dbReference type="RefSeq" id="XP_032098580.1">
    <property type="nucleotide sequence ID" value="XM_032242689.1"/>
</dbReference>
<protein>
    <recommendedName>
        <fullName evidence="10">A-kinase anchor protein 6</fullName>
    </recommendedName>
    <alternativeName>
        <fullName evidence="11">Protein kinase A-anchoring protein 6</fullName>
    </alternativeName>
    <alternativeName>
        <fullName evidence="12">mAKAP</fullName>
    </alternativeName>
</protein>
<dbReference type="GO" id="GO:0032991">
    <property type="term" value="C:protein-containing complex"/>
    <property type="evidence" value="ECO:0007669"/>
    <property type="project" value="UniProtKB-ARBA"/>
</dbReference>
<gene>
    <name evidence="15 16" type="primary">AKAP6</name>
</gene>
<feature type="compositionally biased region" description="Low complexity" evidence="13">
    <location>
        <begin position="570"/>
        <end position="585"/>
    </location>
</feature>
<reference evidence="15 16" key="1">
    <citation type="submission" date="2025-04" db="UniProtKB">
        <authorList>
            <consortium name="RefSeq"/>
        </authorList>
    </citation>
    <scope>IDENTIFICATION</scope>
    <source>
        <tissue evidence="15 16">Blood</tissue>
    </source>
</reference>
<evidence type="ECO:0000256" key="9">
    <source>
        <dbReference type="ARBA" id="ARBA00065965"/>
    </source>
</evidence>
<accession>A0A6J3EZ33</accession>
<dbReference type="PANTHER" id="PTHR14514">
    <property type="entry name" value="PKA ANCHORING PROTEIN"/>
    <property type="match status" value="1"/>
</dbReference>
<feature type="region of interest" description="Disordered" evidence="13">
    <location>
        <begin position="1822"/>
        <end position="1841"/>
    </location>
</feature>
<comment type="function">
    <text evidence="8">Binds to type II regulatory subunits of protein kinase A and anchors/targets them to the nuclear membrane or sarcoplasmic reticulum. May act as an adapter for assembling multiprotein complexes.</text>
</comment>
<dbReference type="FunFam" id="1.20.58.60:FF:000117">
    <property type="entry name" value="A-kinase anchor protein 6"/>
    <property type="match status" value="1"/>
</dbReference>
<feature type="compositionally biased region" description="Polar residues" evidence="13">
    <location>
        <begin position="324"/>
        <end position="336"/>
    </location>
</feature>
<dbReference type="CDD" id="cd00176">
    <property type="entry name" value="SPEC"/>
    <property type="match status" value="1"/>
</dbReference>
<dbReference type="SMART" id="SM00150">
    <property type="entry name" value="SPEC"/>
    <property type="match status" value="3"/>
</dbReference>
<dbReference type="Pfam" id="PF00435">
    <property type="entry name" value="Spectrin"/>
    <property type="match status" value="1"/>
</dbReference>
<dbReference type="GO" id="GO:0044325">
    <property type="term" value="F:transmembrane transporter binding"/>
    <property type="evidence" value="ECO:0007669"/>
    <property type="project" value="UniProtKB-ARBA"/>
</dbReference>
<dbReference type="GO" id="GO:0031965">
    <property type="term" value="C:nuclear membrane"/>
    <property type="evidence" value="ECO:0007669"/>
    <property type="project" value="UniProtKB-SubCell"/>
</dbReference>
<feature type="region of interest" description="Disordered" evidence="13">
    <location>
        <begin position="301"/>
        <end position="367"/>
    </location>
</feature>
<feature type="compositionally biased region" description="Low complexity" evidence="13">
    <location>
        <begin position="337"/>
        <end position="352"/>
    </location>
</feature>
<evidence type="ECO:0000256" key="10">
    <source>
        <dbReference type="ARBA" id="ARBA00069481"/>
    </source>
</evidence>
<feature type="compositionally biased region" description="Polar residues" evidence="13">
    <location>
        <begin position="1"/>
        <end position="12"/>
    </location>
</feature>
<keyword evidence="7" id="KW-0539">Nucleus</keyword>
<evidence type="ECO:0000256" key="12">
    <source>
        <dbReference type="ARBA" id="ARBA00083564"/>
    </source>
</evidence>
<evidence type="ECO:0000256" key="7">
    <source>
        <dbReference type="ARBA" id="ARBA00023242"/>
    </source>
</evidence>
<comment type="subcellular location">
    <subcellularLocation>
        <location evidence="1">Nucleus membrane</location>
    </subcellularLocation>
    <subcellularLocation>
        <location evidence="2">Sarcoplasmic reticulum</location>
    </subcellularLocation>
</comment>
<comment type="subunit">
    <text evidence="9">Interacts with RII subunit of PKA, phosphatase 2B (calcineurin) and AKAP79. Interacts with SYNPO2.</text>
</comment>
<dbReference type="GO" id="GO:0010959">
    <property type="term" value="P:regulation of metal ion transport"/>
    <property type="evidence" value="ECO:0007669"/>
    <property type="project" value="UniProtKB-ARBA"/>
</dbReference>
<evidence type="ECO:0000256" key="3">
    <source>
        <dbReference type="ARBA" id="ARBA00022553"/>
    </source>
</evidence>
<feature type="compositionally biased region" description="Polar residues" evidence="13">
    <location>
        <begin position="1357"/>
        <end position="1366"/>
    </location>
</feature>
<keyword evidence="4" id="KW-0677">Repeat</keyword>
<keyword evidence="6" id="KW-0472">Membrane</keyword>
<dbReference type="GO" id="GO:0016529">
    <property type="term" value="C:sarcoplasmic reticulum"/>
    <property type="evidence" value="ECO:0007669"/>
    <property type="project" value="UniProtKB-SubCell"/>
</dbReference>
<dbReference type="InterPro" id="IPR002017">
    <property type="entry name" value="Spectrin_repeat"/>
</dbReference>
<evidence type="ECO:0000313" key="14">
    <source>
        <dbReference type="Proteomes" id="UP000504640"/>
    </source>
</evidence>
<sequence>MLTMSVTLSPLRSQDLDPMATDASPMAINMTPTVEQGEGEEAMKDMDSDQQYEKPPPLHTGADWKIVLHLPEIETWLRMTSERVRDLTYSVQQDSDSKHVDAHLVQLKDICEDISDHVEQIHALLETEFSLKLLSYSVNVIVDIHAVQLLWHQLRVSVLVLRERILQGLQDANGNYTRQTDILQAFSEETKEGRLDSLTEVDDSGQLTIKCSQNYLSLDCGITAFELSDYSPSEDLLSGLGDMTSSQVKTKPFDSWSYSEMEKDFPELIRSVGLLTVAADSISTNGSETVNEEVSQVSLSVDDKGGCEEDNASAVEEQPGLTPGVSSSSAEALTNAVQSSSETVKQESSSSSHLGAKNHQPIPCENATPKRTIRDCFNYNEDSPTQPTLPKRGLFLKEENFKNDLKGSDGKKQMVDLKPEMSRSTPSLVDPPDRSKLCLVLQSFYSNSPSAASQSYECLHKVGVGNLENTVKLHIKEISSSLGRLNDCYKEKSRLKKPHKSSEEVPPCRTPKRGTGSGKQAKNTRSSAVPNGELSCTSKAIEGPETNSASTSSLEPCNQRSLNAKLLLQSETSSSPPFTQSSESSVGSDNIMSPVPLLSKHKSKKGHASSPSHVTRNGQVMEAWYGSDEYLALPSYLKQTEVLALKLENLTKLLPQKPRGETIQNIDDWELSEMNSDSEIYPTYHIKKKHARLGRVSPSSSSDIASSLGESIESGPLSDILSDEESCMPLSGMKKHAGEKSERDLSSEKNERHSATKSALIQKLMQDIQHQDNYEAIWEKIEGFVNKLDEFIQWLNEAMETTENWTPPKAEMDGLKLYLETHLSFKLNVDSHCALKEAVEEEGHQLLELIASHKAGLKDMLRMIASQWKELQRQIKRQHSWILRALDTIKAEILATDVSVEDEEGTGSPKAEVQLCYLEAQRDAVEQMSLKLYSEQYTSSSKRKEEFADMSKVHSVGSNGLLDFDSEYQELWDWLIDMESLVMDSHDLMMSEEQQQHLYKRYSVEMSIRHLKKTELLSKVEALKKGGVLLPNDLLEKVDSINEKWELLGKTLGEKIQDTMAGHSGSSPRDLLSPESGSLVRQLEVRIKELKGWLRDTELFIFNSCLRQEKEGTMNTEKQLQYFKSLCHEIKQRRRGVASILRLCQHLLDDRETCNLNADHQPMQLIIVNLERRWEAIVMQAVQWQTRLQKKMGTEPESLNVIDPGLMDLNGMSEDALEWDETDISNKLISLNEESNDLDQEPQPVIPSLKLGETSNEDPGYDQEADYHGGSQYASNITAPSSPHIYQVYSLHNVELYEDNHMPFLKNNPKVTGMTQPNVLTKSLSKDSSFSSTKSLPDLLGGSNLVKPYNTCHGGDMSQNSGSESGIVSEGDTETTTNSEMCLLSAVDGSPSNLETEHLDPQMGDAVNVLKEKFKDEEECIKLPNSSQLSILPVGCVNGKVGDLNSVTKHTPDCLGEELQGKHDVFTFYDYSYLQGSKLKLPMIMKQSQSEKAHVEDPLLRGFYFDRKSCKSKHQTTELQPDVPPHERILASASHEMDHISYKSGNIEKTYTGMQNAKQLSLLSHSSSIESLSPGGDLFGLGILKNGSDSLQRSTSLESWLTSYKSNEDLFSCHSSGDISVSSGSVGELSKRTLDLLNRLENIQSPSEQKIKRSVSDITLQSSSQKMSFTGQMSLDIASSINEDSAASLTELSSSDELSLCSEDIVLHKNKIPESNASFRKRLTRSVADESDVNVSMIVNVSCTSACTDDEDDSDLLSSSTLTLTEEELCIKDEDDDSSIATDDEIYEDCNLMSGLDYIKNELQTWIRPKVSLTRDKKRCSVSDEMKGSKDVSSSEMTNPSDTLNIEALLNGSVKRASENNGNGKNSSLTREFGTKGENKKTIFKVNKDPYVADMENGNIESIPEMPERQKDKPNGISKVSKNLGSNGKEISGSEHCKCKAFVDSSDDSNIAGKEFVSQAVRHLPKKCPNHHHFENQSTASTPTEKSCSELALETRVNNKQDSDALKSSDDALSMAGKSAGCCLALEQNRTEENASISDISCCNCEPDVFHQKDAEDCSVHNFVKEIIDMASTALKSKSQPENEVAAPTSLTQIKEKVLEHSHRPIQLRKGDFYSYLSLSSHDSDCGEVTNYIEEKSSTPLPLDTTDSGLDDKEDIECFFEACVEDDSDGEEPCFSSAPPNESAVPSEAAVPLQATACSSEFSDSSLVADDTDTVALSSSSPQKGAEVGKEMNGLLQTSNGCAENLEFTPSRLDSEKESSGKPGESGMPEEHCAASAKSKVQDLSLKENQPTDKAALHPSPKTLTCEENLVNRCEERHRNMHR</sequence>
<feature type="compositionally biased region" description="Polar residues" evidence="13">
    <location>
        <begin position="1831"/>
        <end position="1841"/>
    </location>
</feature>
<feature type="compositionally biased region" description="Low complexity" evidence="13">
    <location>
        <begin position="697"/>
        <end position="711"/>
    </location>
</feature>
<organism evidence="14 15">
    <name type="scientific">Sapajus apella</name>
    <name type="common">Brown-capped capuchin</name>
    <name type="synonym">Cebus apella</name>
    <dbReference type="NCBI Taxonomy" id="9515"/>
    <lineage>
        <taxon>Eukaryota</taxon>
        <taxon>Metazoa</taxon>
        <taxon>Chordata</taxon>
        <taxon>Craniata</taxon>
        <taxon>Vertebrata</taxon>
        <taxon>Euteleostomi</taxon>
        <taxon>Mammalia</taxon>
        <taxon>Eutheria</taxon>
        <taxon>Euarchontoglires</taxon>
        <taxon>Primates</taxon>
        <taxon>Haplorrhini</taxon>
        <taxon>Platyrrhini</taxon>
        <taxon>Cebidae</taxon>
        <taxon>Cebinae</taxon>
        <taxon>Sapajus</taxon>
    </lineage>
</organism>
<feature type="compositionally biased region" description="Polar residues" evidence="13">
    <location>
        <begin position="518"/>
        <end position="538"/>
    </location>
</feature>
<evidence type="ECO:0000313" key="15">
    <source>
        <dbReference type="RefSeq" id="XP_032098580.1"/>
    </source>
</evidence>
<dbReference type="RefSeq" id="XP_032098581.1">
    <property type="nucleotide sequence ID" value="XM_032242690.1"/>
</dbReference>
<dbReference type="GO" id="GO:1904064">
    <property type="term" value="P:positive regulation of cation transmembrane transport"/>
    <property type="evidence" value="ECO:0007669"/>
    <property type="project" value="UniProtKB-ARBA"/>
</dbReference>
<evidence type="ECO:0000256" key="6">
    <source>
        <dbReference type="ARBA" id="ARBA00023136"/>
    </source>
</evidence>
<dbReference type="GeneID" id="116526362"/>
<dbReference type="SUPFAM" id="SSF46966">
    <property type="entry name" value="Spectrin repeat"/>
    <property type="match status" value="3"/>
</dbReference>
<evidence type="ECO:0000313" key="16">
    <source>
        <dbReference type="RefSeq" id="XP_032098581.1"/>
    </source>
</evidence>
<feature type="compositionally biased region" description="Basic and acidic residues" evidence="13">
    <location>
        <begin position="736"/>
        <end position="754"/>
    </location>
</feature>
<keyword evidence="14" id="KW-1185">Reference proteome</keyword>
<dbReference type="CTD" id="9472"/>
<keyword evidence="3" id="KW-0597">Phosphoprotein</keyword>
<feature type="region of interest" description="Disordered" evidence="13">
    <location>
        <begin position="1"/>
        <end position="24"/>
    </location>
</feature>
<feature type="region of interest" description="Disordered" evidence="13">
    <location>
        <begin position="492"/>
        <end position="556"/>
    </location>
</feature>
<evidence type="ECO:0000256" key="5">
    <source>
        <dbReference type="ARBA" id="ARBA00022951"/>
    </source>
</evidence>
<dbReference type="FunFam" id="1.20.58.60:FF:000113">
    <property type="entry name" value="A-kinase anchor protein 6"/>
    <property type="match status" value="1"/>
</dbReference>
<dbReference type="InterPro" id="IPR018159">
    <property type="entry name" value="Spectrin/alpha-actinin"/>
</dbReference>
<evidence type="ECO:0000256" key="4">
    <source>
        <dbReference type="ARBA" id="ARBA00022737"/>
    </source>
</evidence>
<feature type="region of interest" description="Disordered" evidence="13">
    <location>
        <begin position="570"/>
        <end position="614"/>
    </location>
</feature>
<name>A0A6J3EZ33_SAPAP</name>
<evidence type="ECO:0000256" key="8">
    <source>
        <dbReference type="ARBA" id="ARBA00059890"/>
    </source>
</evidence>
<feature type="region of interest" description="Disordered" evidence="13">
    <location>
        <begin position="1904"/>
        <end position="1933"/>
    </location>
</feature>
<feature type="region of interest" description="Disordered" evidence="13">
    <location>
        <begin position="1352"/>
        <end position="1374"/>
    </location>
</feature>
<evidence type="ECO:0000256" key="13">
    <source>
        <dbReference type="SAM" id="MobiDB-lite"/>
    </source>
</evidence>
<evidence type="ECO:0000256" key="2">
    <source>
        <dbReference type="ARBA" id="ARBA00004369"/>
    </source>
</evidence>
<dbReference type="GO" id="GO:0051018">
    <property type="term" value="F:protein kinase A binding"/>
    <property type="evidence" value="ECO:0007669"/>
    <property type="project" value="TreeGrafter"/>
</dbReference>
<feature type="region of interest" description="Disordered" evidence="13">
    <location>
        <begin position="695"/>
        <end position="756"/>
    </location>
</feature>
<keyword evidence="5" id="KW-0703">Sarcoplasmic reticulum</keyword>
<feature type="compositionally biased region" description="Polar residues" evidence="13">
    <location>
        <begin position="545"/>
        <end position="556"/>
    </location>
</feature>
<dbReference type="Proteomes" id="UP000504640">
    <property type="component" value="Unplaced"/>
</dbReference>